<gene>
    <name evidence="2" type="ORF">MM171A02116_0006</name>
    <name evidence="3" type="ORF">MM171B02122_0003</name>
</gene>
<reference evidence="2" key="1">
    <citation type="submission" date="2020-03" db="EMBL/GenBank/DDBJ databases">
        <title>The deep terrestrial virosphere.</title>
        <authorList>
            <person name="Holmfeldt K."/>
            <person name="Nilsson E."/>
            <person name="Simone D."/>
            <person name="Lopez-Fernandez M."/>
            <person name="Wu X."/>
            <person name="de Brujin I."/>
            <person name="Lundin D."/>
            <person name="Andersson A."/>
            <person name="Bertilsson S."/>
            <person name="Dopson M."/>
        </authorList>
    </citation>
    <scope>NUCLEOTIDE SEQUENCE</scope>
    <source>
        <strain evidence="2">MM171A02116</strain>
        <strain evidence="3">MM171B02122</strain>
    </source>
</reference>
<protein>
    <submittedName>
        <fullName evidence="2">Uncharacterized protein</fullName>
    </submittedName>
</protein>
<name>A0A6M3LX67_9ZZZZ</name>
<dbReference type="EMBL" id="MT143725">
    <property type="protein sequence ID" value="QJB01690.1"/>
    <property type="molecule type" value="Genomic_DNA"/>
</dbReference>
<proteinExistence type="predicted"/>
<sequence length="162" mass="17760">MDYMPSCPHCNDDIGELSAFALEENKYTVELVEYVEGSPRLDWGGISEVMESTVVKTDYECPNCGDTLFTVVGGESDPQVIIDFLRGVKMTWVQDGERATVAEVLGQFNARPKPEGSYYAEGFSRAGGEVGIYFVDPTAPRTGMAPVESSNSPSGNEQRKRK</sequence>
<organism evidence="2">
    <name type="scientific">viral metagenome</name>
    <dbReference type="NCBI Taxonomy" id="1070528"/>
    <lineage>
        <taxon>unclassified sequences</taxon>
        <taxon>metagenomes</taxon>
        <taxon>organismal metagenomes</taxon>
    </lineage>
</organism>
<dbReference type="AlphaFoldDB" id="A0A6M3LX67"/>
<evidence type="ECO:0000313" key="2">
    <source>
        <dbReference type="EMBL" id="QJA98214.1"/>
    </source>
</evidence>
<accession>A0A6M3LX67</accession>
<feature type="region of interest" description="Disordered" evidence="1">
    <location>
        <begin position="141"/>
        <end position="162"/>
    </location>
</feature>
<evidence type="ECO:0000256" key="1">
    <source>
        <dbReference type="SAM" id="MobiDB-lite"/>
    </source>
</evidence>
<evidence type="ECO:0000313" key="3">
    <source>
        <dbReference type="EMBL" id="QJB01690.1"/>
    </source>
</evidence>
<dbReference type="EMBL" id="MT143562">
    <property type="protein sequence ID" value="QJA98214.1"/>
    <property type="molecule type" value="Genomic_DNA"/>
</dbReference>